<dbReference type="STRING" id="714943.Mucpa_2810"/>
<dbReference type="eggNOG" id="COG3424">
    <property type="taxonomic scope" value="Bacteria"/>
</dbReference>
<feature type="domain" description="Chalcone/stilbene synthase N-terminal" evidence="4">
    <location>
        <begin position="5"/>
        <end position="215"/>
    </location>
</feature>
<evidence type="ECO:0000313" key="7">
    <source>
        <dbReference type="Proteomes" id="UP000002774"/>
    </source>
</evidence>
<dbReference type="GO" id="GO:0016747">
    <property type="term" value="F:acyltransferase activity, transferring groups other than amino-acyl groups"/>
    <property type="evidence" value="ECO:0007669"/>
    <property type="project" value="InterPro"/>
</dbReference>
<evidence type="ECO:0000256" key="2">
    <source>
        <dbReference type="ARBA" id="ARBA00022679"/>
    </source>
</evidence>
<comment type="similarity">
    <text evidence="1">Belongs to the thiolase-like superfamily. Chalcone/stilbene synthases family.</text>
</comment>
<protein>
    <submittedName>
        <fullName evidence="6">Chalcone and stilbene synthase domain protein</fullName>
    </submittedName>
</protein>
<dbReference type="PIRSF" id="PIRSF000451">
    <property type="entry name" value="PKS_III"/>
    <property type="match status" value="1"/>
</dbReference>
<dbReference type="InterPro" id="IPR016039">
    <property type="entry name" value="Thiolase-like"/>
</dbReference>
<organism evidence="6 7">
    <name type="scientific">Mucilaginibacter paludis DSM 18603</name>
    <dbReference type="NCBI Taxonomy" id="714943"/>
    <lineage>
        <taxon>Bacteria</taxon>
        <taxon>Pseudomonadati</taxon>
        <taxon>Bacteroidota</taxon>
        <taxon>Sphingobacteriia</taxon>
        <taxon>Sphingobacteriales</taxon>
        <taxon>Sphingobacteriaceae</taxon>
        <taxon>Mucilaginibacter</taxon>
    </lineage>
</organism>
<feature type="domain" description="Chalcone/stilbene synthase C-terminal" evidence="5">
    <location>
        <begin position="234"/>
        <end position="367"/>
    </location>
</feature>
<dbReference type="RefSeq" id="WP_008507161.1">
    <property type="nucleotide sequence ID" value="NZ_CM001403.1"/>
</dbReference>
<dbReference type="GO" id="GO:0030639">
    <property type="term" value="P:polyketide biosynthetic process"/>
    <property type="evidence" value="ECO:0007669"/>
    <property type="project" value="TreeGrafter"/>
</dbReference>
<dbReference type="Pfam" id="PF00195">
    <property type="entry name" value="Chal_sti_synt_N"/>
    <property type="match status" value="1"/>
</dbReference>
<dbReference type="OrthoDB" id="9786288at2"/>
<dbReference type="EMBL" id="CM001403">
    <property type="protein sequence ID" value="EHQ26921.1"/>
    <property type="molecule type" value="Genomic_DNA"/>
</dbReference>
<dbReference type="HOGENOM" id="CLU_034992_0_2_10"/>
<dbReference type="PANTHER" id="PTHR11877:SF46">
    <property type="entry name" value="TYPE III POLYKETIDE SYNTHASE A"/>
    <property type="match status" value="1"/>
</dbReference>
<sequence length="370" mass="40670">MGSCISAIGTANPQYRITQQTIYQFMVNAFGLDSNNAARLKQIYDGSGIDWRHSVIPDFSFDDPAQNIFFGKSANLEPFPGTRQRLSLYQQTAVHVAAEAARECFSAFNEDIAPTITHLVTVSCTGMYAPGIDIELVEKLGLNRRTERTCINFMGCYGAINALKAADYICRADANARVLVISVELCTLHFQKANTLDNWVANSLFSDGAAAVLVEHESKRPRNRPCLLLNHFYSEFIPEGAGDMGWYVGDFGFEMKLTSKVSRHIKKHIKPLTEHVLQSAGLSFEQIDIFAMHPGGRSILEAIEEALAIPPAANELAYQTLREHGNMSSATILFVLQKILQSAPDGGQKILSFAFGPGLTVEGMILETGK</sequence>
<accession>H1Y8P9</accession>
<evidence type="ECO:0000259" key="5">
    <source>
        <dbReference type="Pfam" id="PF02797"/>
    </source>
</evidence>
<dbReference type="InterPro" id="IPR011141">
    <property type="entry name" value="Polyketide_synthase_type-III"/>
</dbReference>
<proteinExistence type="inferred from homology"/>
<keyword evidence="2" id="KW-0808">Transferase</keyword>
<dbReference type="InterPro" id="IPR001099">
    <property type="entry name" value="Chalcone/stilbene_synt_N"/>
</dbReference>
<evidence type="ECO:0000313" key="6">
    <source>
        <dbReference type="EMBL" id="EHQ26921.1"/>
    </source>
</evidence>
<dbReference type="Gene3D" id="3.40.47.10">
    <property type="match status" value="2"/>
</dbReference>
<name>H1Y8P9_9SPHI</name>
<keyword evidence="7" id="KW-1185">Reference proteome</keyword>
<evidence type="ECO:0000256" key="1">
    <source>
        <dbReference type="ARBA" id="ARBA00005531"/>
    </source>
</evidence>
<feature type="active site" description="Acyl-thioester intermediate" evidence="3">
    <location>
        <position position="156"/>
    </location>
</feature>
<dbReference type="InterPro" id="IPR012328">
    <property type="entry name" value="Chalcone/stilbene_synt_C"/>
</dbReference>
<dbReference type="Pfam" id="PF02797">
    <property type="entry name" value="Chal_sti_synt_C"/>
    <property type="match status" value="1"/>
</dbReference>
<evidence type="ECO:0000256" key="3">
    <source>
        <dbReference type="PIRSR" id="PIRSR000451-1"/>
    </source>
</evidence>
<evidence type="ECO:0000259" key="4">
    <source>
        <dbReference type="Pfam" id="PF00195"/>
    </source>
</evidence>
<dbReference type="AlphaFoldDB" id="H1Y8P9"/>
<dbReference type="PANTHER" id="PTHR11877">
    <property type="entry name" value="HYDROXYMETHYLGLUTARYL-COA SYNTHASE"/>
    <property type="match status" value="1"/>
</dbReference>
<dbReference type="CDD" id="cd00831">
    <property type="entry name" value="CHS_like"/>
    <property type="match status" value="1"/>
</dbReference>
<dbReference type="SUPFAM" id="SSF53901">
    <property type="entry name" value="Thiolase-like"/>
    <property type="match status" value="1"/>
</dbReference>
<gene>
    <name evidence="6" type="ORF">Mucpa_2810</name>
</gene>
<dbReference type="Proteomes" id="UP000002774">
    <property type="component" value="Chromosome"/>
</dbReference>
<reference evidence="6" key="1">
    <citation type="submission" date="2011-09" db="EMBL/GenBank/DDBJ databases">
        <title>The permanent draft genome of Mucilaginibacter paludis DSM 18603.</title>
        <authorList>
            <consortium name="US DOE Joint Genome Institute (JGI-PGF)"/>
            <person name="Lucas S."/>
            <person name="Han J."/>
            <person name="Lapidus A."/>
            <person name="Bruce D."/>
            <person name="Goodwin L."/>
            <person name="Pitluck S."/>
            <person name="Peters L."/>
            <person name="Kyrpides N."/>
            <person name="Mavromatis K."/>
            <person name="Ivanova N."/>
            <person name="Mikhailova N."/>
            <person name="Held B."/>
            <person name="Detter J.C."/>
            <person name="Tapia R."/>
            <person name="Han C."/>
            <person name="Land M."/>
            <person name="Hauser L."/>
            <person name="Markowitz V."/>
            <person name="Cheng J.-F."/>
            <person name="Hugenholtz P."/>
            <person name="Woyke T."/>
            <person name="Wu D."/>
            <person name="Tindall B."/>
            <person name="Brambilla E."/>
            <person name="Klenk H.-P."/>
            <person name="Eisen J.A."/>
        </authorList>
    </citation>
    <scope>NUCLEOTIDE SEQUENCE [LARGE SCALE GENOMIC DNA]</scope>
    <source>
        <strain evidence="6">DSM 18603</strain>
    </source>
</reference>